<keyword evidence="2" id="KW-1185">Reference proteome</keyword>
<name>A0ACB8BKI0_9AGAM</name>
<organism evidence="1 2">
    <name type="scientific">Leucogyrophana mollusca</name>
    <dbReference type="NCBI Taxonomy" id="85980"/>
    <lineage>
        <taxon>Eukaryota</taxon>
        <taxon>Fungi</taxon>
        <taxon>Dikarya</taxon>
        <taxon>Basidiomycota</taxon>
        <taxon>Agaricomycotina</taxon>
        <taxon>Agaricomycetes</taxon>
        <taxon>Agaricomycetidae</taxon>
        <taxon>Boletales</taxon>
        <taxon>Boletales incertae sedis</taxon>
        <taxon>Leucogyrophana</taxon>
    </lineage>
</organism>
<dbReference type="EMBL" id="MU266404">
    <property type="protein sequence ID" value="KAH7925337.1"/>
    <property type="molecule type" value="Genomic_DNA"/>
</dbReference>
<proteinExistence type="predicted"/>
<evidence type="ECO:0000313" key="1">
    <source>
        <dbReference type="EMBL" id="KAH7925337.1"/>
    </source>
</evidence>
<sequence>MKEAQVTTAGNDDTSPSESWGQSASSRSLKPASQRKPPPQAVPDDWDDDEEEEEEDNAKLWEEANRKVPMPELVISPSSTGQSIISPPPAAFQPAMRILKRPSPSPSASTSGAPPSSSRNTLAEREAQYQEARERIFGASKRPVGHGSDVRLKGEDGKGEPLVAVSVVRNPIGPTDNDSSIGPEKNRPAKGFGSRRKDRPTASPPTSQSR</sequence>
<protein>
    <submittedName>
        <fullName evidence="1">Uncharacterized protein</fullName>
    </submittedName>
</protein>
<evidence type="ECO:0000313" key="2">
    <source>
        <dbReference type="Proteomes" id="UP000790709"/>
    </source>
</evidence>
<gene>
    <name evidence="1" type="ORF">BV22DRAFT_1112337</name>
</gene>
<dbReference type="Proteomes" id="UP000790709">
    <property type="component" value="Unassembled WGS sequence"/>
</dbReference>
<reference evidence="1" key="1">
    <citation type="journal article" date="2021" name="New Phytol.">
        <title>Evolutionary innovations through gain and loss of genes in the ectomycorrhizal Boletales.</title>
        <authorList>
            <person name="Wu G."/>
            <person name="Miyauchi S."/>
            <person name="Morin E."/>
            <person name="Kuo A."/>
            <person name="Drula E."/>
            <person name="Varga T."/>
            <person name="Kohler A."/>
            <person name="Feng B."/>
            <person name="Cao Y."/>
            <person name="Lipzen A."/>
            <person name="Daum C."/>
            <person name="Hundley H."/>
            <person name="Pangilinan J."/>
            <person name="Johnson J."/>
            <person name="Barry K."/>
            <person name="LaButti K."/>
            <person name="Ng V."/>
            <person name="Ahrendt S."/>
            <person name="Min B."/>
            <person name="Choi I.G."/>
            <person name="Park H."/>
            <person name="Plett J.M."/>
            <person name="Magnuson J."/>
            <person name="Spatafora J.W."/>
            <person name="Nagy L.G."/>
            <person name="Henrissat B."/>
            <person name="Grigoriev I.V."/>
            <person name="Yang Z.L."/>
            <person name="Xu J."/>
            <person name="Martin F.M."/>
        </authorList>
    </citation>
    <scope>NUCLEOTIDE SEQUENCE</scope>
    <source>
        <strain evidence="1">KUC20120723A-06</strain>
    </source>
</reference>
<accession>A0ACB8BKI0</accession>
<comment type="caution">
    <text evidence="1">The sequence shown here is derived from an EMBL/GenBank/DDBJ whole genome shotgun (WGS) entry which is preliminary data.</text>
</comment>